<sequence>MRTKRSRLLTAFLGTAAFIAAGAVGAQASSLMLPEGGPARTAPSYATNAQGETYGSALDARTPQEEPDLIEAYGDDGTLGYVKADDLNGPDQTREEVLEHIEAQEEGAIPDVRIPLYERDGETVIGTFTIEGSDASRSQESVSGD</sequence>
<proteinExistence type="predicted"/>
<feature type="signal peptide" evidence="1">
    <location>
        <begin position="1"/>
        <end position="28"/>
    </location>
</feature>
<accession>A0ABT4UB64</accession>
<keyword evidence="3" id="KW-1185">Reference proteome</keyword>
<evidence type="ECO:0000313" key="3">
    <source>
        <dbReference type="Proteomes" id="UP001527866"/>
    </source>
</evidence>
<feature type="chain" id="PRO_5047491260" evidence="1">
    <location>
        <begin position="29"/>
        <end position="145"/>
    </location>
</feature>
<evidence type="ECO:0000256" key="1">
    <source>
        <dbReference type="SAM" id="SignalP"/>
    </source>
</evidence>
<gene>
    <name evidence="2" type="ORF">O4J56_23170</name>
</gene>
<protein>
    <submittedName>
        <fullName evidence="2">Uncharacterized protein</fullName>
    </submittedName>
</protein>
<dbReference type="Proteomes" id="UP001527866">
    <property type="component" value="Unassembled WGS sequence"/>
</dbReference>
<name>A0ABT4UB64_9ACTN</name>
<comment type="caution">
    <text evidence="2">The sequence shown here is derived from an EMBL/GenBank/DDBJ whole genome shotgun (WGS) entry which is preliminary data.</text>
</comment>
<keyword evidence="1" id="KW-0732">Signal</keyword>
<organism evidence="2 3">
    <name type="scientific">Nocardiopsis endophytica</name>
    <dbReference type="NCBI Taxonomy" id="3018445"/>
    <lineage>
        <taxon>Bacteria</taxon>
        <taxon>Bacillati</taxon>
        <taxon>Actinomycetota</taxon>
        <taxon>Actinomycetes</taxon>
        <taxon>Streptosporangiales</taxon>
        <taxon>Nocardiopsidaceae</taxon>
        <taxon>Nocardiopsis</taxon>
    </lineage>
</organism>
<dbReference type="EMBL" id="JAQFWQ010000082">
    <property type="protein sequence ID" value="MDA2813567.1"/>
    <property type="molecule type" value="Genomic_DNA"/>
</dbReference>
<reference evidence="2 3" key="1">
    <citation type="submission" date="2023-01" db="EMBL/GenBank/DDBJ databases">
        <title>Draft genome sequence of Nocardiopsis sp. RSe5-2 isolated from halophytes.</title>
        <authorList>
            <person name="Duangmal K."/>
            <person name="Chantavorakit T."/>
        </authorList>
    </citation>
    <scope>NUCLEOTIDE SEQUENCE [LARGE SCALE GENOMIC DNA]</scope>
    <source>
        <strain evidence="2 3">RSe5-2</strain>
    </source>
</reference>
<dbReference type="RefSeq" id="WP_270688622.1">
    <property type="nucleotide sequence ID" value="NZ_JAQFWQ010000082.1"/>
</dbReference>
<evidence type="ECO:0000313" key="2">
    <source>
        <dbReference type="EMBL" id="MDA2813567.1"/>
    </source>
</evidence>